<comment type="caution">
    <text evidence="1">The sequence shown here is derived from an EMBL/GenBank/DDBJ whole genome shotgun (WGS) entry which is preliminary data.</text>
</comment>
<gene>
    <name evidence="1" type="ORF">QFC19_000418</name>
</gene>
<organism evidence="1 2">
    <name type="scientific">Naganishia cerealis</name>
    <dbReference type="NCBI Taxonomy" id="610337"/>
    <lineage>
        <taxon>Eukaryota</taxon>
        <taxon>Fungi</taxon>
        <taxon>Dikarya</taxon>
        <taxon>Basidiomycota</taxon>
        <taxon>Agaricomycotina</taxon>
        <taxon>Tremellomycetes</taxon>
        <taxon>Filobasidiales</taxon>
        <taxon>Filobasidiaceae</taxon>
        <taxon>Naganishia</taxon>
    </lineage>
</organism>
<dbReference type="Proteomes" id="UP001241377">
    <property type="component" value="Unassembled WGS sequence"/>
</dbReference>
<protein>
    <submittedName>
        <fullName evidence="1">Uncharacterized protein</fullName>
    </submittedName>
</protein>
<proteinExistence type="predicted"/>
<dbReference type="EMBL" id="JASBWR010000003">
    <property type="protein sequence ID" value="KAJ9112863.1"/>
    <property type="molecule type" value="Genomic_DNA"/>
</dbReference>
<evidence type="ECO:0000313" key="2">
    <source>
        <dbReference type="Proteomes" id="UP001241377"/>
    </source>
</evidence>
<name>A0ACC2WN67_9TREE</name>
<evidence type="ECO:0000313" key="1">
    <source>
        <dbReference type="EMBL" id="KAJ9112863.1"/>
    </source>
</evidence>
<accession>A0ACC2WN67</accession>
<reference evidence="1" key="1">
    <citation type="submission" date="2023-04" db="EMBL/GenBank/DDBJ databases">
        <title>Draft Genome sequencing of Naganishia species isolated from polar environments using Oxford Nanopore Technology.</title>
        <authorList>
            <person name="Leo P."/>
            <person name="Venkateswaran K."/>
        </authorList>
    </citation>
    <scope>NUCLEOTIDE SEQUENCE</scope>
    <source>
        <strain evidence="1">MNA-CCFEE 5261</strain>
    </source>
</reference>
<keyword evidence="2" id="KW-1185">Reference proteome</keyword>
<sequence length="122" mass="13527">MEPYSLDILATPASSRLGYSTDETSNDEETNDGPLDLSRLQHVYQALMSTIVDLQQTQQMETSSPNEERQPSLVPEVGQQDDGVRSTASGAAKNAKRRKMDKKKAKREEQKRSAEETVDVVG</sequence>